<dbReference type="PANTHER" id="PTHR43235:SF1">
    <property type="entry name" value="GLUTAMINE AMIDOTRANSFERASE PB2B2.05-RELATED"/>
    <property type="match status" value="1"/>
</dbReference>
<dbReference type="PANTHER" id="PTHR43235">
    <property type="entry name" value="GLUTAMINE AMIDOTRANSFERASE PB2B2.05-RELATED"/>
    <property type="match status" value="1"/>
</dbReference>
<dbReference type="RefSeq" id="WP_271020640.1">
    <property type="nucleotide sequence ID" value="NZ_JAQHXR010000001.1"/>
</dbReference>
<feature type="domain" description="Glutamine amidotransferase" evidence="1">
    <location>
        <begin position="80"/>
        <end position="187"/>
    </location>
</feature>
<keyword evidence="2" id="KW-0378">Hydrolase</keyword>
<reference evidence="2 3" key="1">
    <citation type="submission" date="2023-01" db="EMBL/GenBank/DDBJ databases">
        <title>Description of Helicobacter ibis sp. nov. isolated from faecal droppings of black-faced ibis (Theristicus melanopis).</title>
        <authorList>
            <person name="Lopez-Cantillo M."/>
            <person name="Vidal-Veuthey B."/>
            <person name="Mella A."/>
            <person name="De La Haba R."/>
            <person name="Collado L."/>
        </authorList>
    </citation>
    <scope>NUCLEOTIDE SEQUENCE [LARGE SCALE GENOMIC DNA]</scope>
    <source>
        <strain evidence="2 3">A82</strain>
    </source>
</reference>
<protein>
    <submittedName>
        <fullName evidence="2">Gamma-glutamyl-gamma-aminobutyrate hydrolase family protein</fullName>
    </submittedName>
</protein>
<dbReference type="Proteomes" id="UP001210261">
    <property type="component" value="Unassembled WGS sequence"/>
</dbReference>
<proteinExistence type="predicted"/>
<dbReference type="EMBL" id="JAQHXR010000001">
    <property type="protein sequence ID" value="MDA3968348.1"/>
    <property type="molecule type" value="Genomic_DNA"/>
</dbReference>
<evidence type="ECO:0000313" key="3">
    <source>
        <dbReference type="Proteomes" id="UP001210261"/>
    </source>
</evidence>
<dbReference type="NCBIfam" id="NF045546">
    <property type="entry name" value="GCDPHdlase"/>
    <property type="match status" value="1"/>
</dbReference>
<dbReference type="Gene3D" id="3.40.50.880">
    <property type="match status" value="1"/>
</dbReference>
<dbReference type="SUPFAM" id="SSF52317">
    <property type="entry name" value="Class I glutamine amidotransferase-like"/>
    <property type="match status" value="1"/>
</dbReference>
<evidence type="ECO:0000259" key="1">
    <source>
        <dbReference type="Pfam" id="PF00117"/>
    </source>
</evidence>
<evidence type="ECO:0000313" key="2">
    <source>
        <dbReference type="EMBL" id="MDA3968348.1"/>
    </source>
</evidence>
<organism evidence="2 3">
    <name type="scientific">Helicobacter ibis</name>
    <dbReference type="NCBI Taxonomy" id="2962633"/>
    <lineage>
        <taxon>Bacteria</taxon>
        <taxon>Pseudomonadati</taxon>
        <taxon>Campylobacterota</taxon>
        <taxon>Epsilonproteobacteria</taxon>
        <taxon>Campylobacterales</taxon>
        <taxon>Helicobacteraceae</taxon>
        <taxon>Helicobacter</taxon>
    </lineage>
</organism>
<dbReference type="InterPro" id="IPR017926">
    <property type="entry name" value="GATASE"/>
</dbReference>
<gene>
    <name evidence="2" type="ORF">PF021_01510</name>
</gene>
<dbReference type="InterPro" id="IPR044668">
    <property type="entry name" value="PuuD-like"/>
</dbReference>
<dbReference type="InterPro" id="IPR029062">
    <property type="entry name" value="Class_I_gatase-like"/>
</dbReference>
<dbReference type="Pfam" id="PF00117">
    <property type="entry name" value="GATase"/>
    <property type="match status" value="1"/>
</dbReference>
<dbReference type="GO" id="GO:0016787">
    <property type="term" value="F:hydrolase activity"/>
    <property type="evidence" value="ECO:0007669"/>
    <property type="project" value="UniProtKB-KW"/>
</dbReference>
<accession>A0ABT4VCB5</accession>
<dbReference type="InterPro" id="IPR054647">
    <property type="entry name" value="GCDPHdlase"/>
</dbReference>
<sequence>MFIAISQRLMENSSYVELREGLALDWGIFFRKYLRDYLPLPLSYEIEFNRYIPYVSGVILSGGNDLSTIDDSRINNKRDSYESKIIEECIEHKIPLLGICHGAQIISYYFSSSFERQSGHVGNHKIMVDNKEYEVNSYHNYCITKLGDELEALAKIDCSIEAFRHKQHDIYAIMWHIERECGMQYRDVFDIWFKKVKERVCK</sequence>
<comment type="caution">
    <text evidence="2">The sequence shown here is derived from an EMBL/GenBank/DDBJ whole genome shotgun (WGS) entry which is preliminary data.</text>
</comment>
<keyword evidence="3" id="KW-1185">Reference proteome</keyword>
<dbReference type="PROSITE" id="PS51273">
    <property type="entry name" value="GATASE_TYPE_1"/>
    <property type="match status" value="1"/>
</dbReference>
<name>A0ABT4VCB5_9HELI</name>